<evidence type="ECO:0000313" key="3">
    <source>
        <dbReference type="Proteomes" id="UP000050794"/>
    </source>
</evidence>
<dbReference type="EMBL" id="UYWY01020767">
    <property type="protein sequence ID" value="VDM42500.1"/>
    <property type="molecule type" value="Genomic_DNA"/>
</dbReference>
<proteinExistence type="predicted"/>
<keyword evidence="3" id="KW-1185">Reference proteome</keyword>
<organism evidence="3 4">
    <name type="scientific">Toxocara canis</name>
    <name type="common">Canine roundworm</name>
    <dbReference type="NCBI Taxonomy" id="6265"/>
    <lineage>
        <taxon>Eukaryota</taxon>
        <taxon>Metazoa</taxon>
        <taxon>Ecdysozoa</taxon>
        <taxon>Nematoda</taxon>
        <taxon>Chromadorea</taxon>
        <taxon>Rhabditida</taxon>
        <taxon>Spirurina</taxon>
        <taxon>Ascaridomorpha</taxon>
        <taxon>Ascaridoidea</taxon>
        <taxon>Toxocaridae</taxon>
        <taxon>Toxocara</taxon>
    </lineage>
</organism>
<gene>
    <name evidence="2" type="ORF">TCNE_LOCUS11179</name>
</gene>
<sequence>MNDLLDNNLAKWVSQAAAANSERKRQHMENIPNYDVHARSAVELQNVQDVNHKKRTDDRVSSTDSSDERIAVTVDPQPRELNATIEITLLGIVNTNAASRNEEESTQRCGNAPREFAHLDDMERVADRVETGRRIAYT</sequence>
<dbReference type="Proteomes" id="UP000050794">
    <property type="component" value="Unassembled WGS sequence"/>
</dbReference>
<name>A0A183URQ9_TOXCA</name>
<dbReference type="WBParaSite" id="TCNE_0001117901-mRNA-1">
    <property type="protein sequence ID" value="TCNE_0001117901-mRNA-1"/>
    <property type="gene ID" value="TCNE_0001117901"/>
</dbReference>
<feature type="region of interest" description="Disordered" evidence="1">
    <location>
        <begin position="45"/>
        <end position="70"/>
    </location>
</feature>
<reference evidence="2 3" key="2">
    <citation type="submission" date="2018-11" db="EMBL/GenBank/DDBJ databases">
        <authorList>
            <consortium name="Pathogen Informatics"/>
        </authorList>
    </citation>
    <scope>NUCLEOTIDE SEQUENCE [LARGE SCALE GENOMIC DNA]</scope>
</reference>
<feature type="compositionally biased region" description="Basic and acidic residues" evidence="1">
    <location>
        <begin position="55"/>
        <end position="70"/>
    </location>
</feature>
<accession>A0A183URQ9</accession>
<protein>
    <submittedName>
        <fullName evidence="2 4">Uncharacterized protein</fullName>
    </submittedName>
</protein>
<dbReference type="AlphaFoldDB" id="A0A183URQ9"/>
<evidence type="ECO:0000256" key="1">
    <source>
        <dbReference type="SAM" id="MobiDB-lite"/>
    </source>
</evidence>
<reference evidence="4" key="1">
    <citation type="submission" date="2016-06" db="UniProtKB">
        <authorList>
            <consortium name="WormBaseParasite"/>
        </authorList>
    </citation>
    <scope>IDENTIFICATION</scope>
</reference>
<evidence type="ECO:0000313" key="4">
    <source>
        <dbReference type="WBParaSite" id="TCNE_0001117901-mRNA-1"/>
    </source>
</evidence>
<evidence type="ECO:0000313" key="2">
    <source>
        <dbReference type="EMBL" id="VDM42500.1"/>
    </source>
</evidence>